<feature type="transmembrane region" description="Helical" evidence="1">
    <location>
        <begin position="51"/>
        <end position="69"/>
    </location>
</feature>
<dbReference type="EMBL" id="CABVQD010000002">
    <property type="protein sequence ID" value="VWB23004.1"/>
    <property type="molecule type" value="Genomic_DNA"/>
</dbReference>
<keyword evidence="3" id="KW-1185">Reference proteome</keyword>
<feature type="transmembrane region" description="Helical" evidence="1">
    <location>
        <begin position="12"/>
        <end position="31"/>
    </location>
</feature>
<accession>A0A6J5D055</accession>
<dbReference type="AlphaFoldDB" id="A0A6J5D055"/>
<evidence type="ECO:0000313" key="2">
    <source>
        <dbReference type="EMBL" id="VWB23004.1"/>
    </source>
</evidence>
<name>A0A6J5D055_9BURK</name>
<protein>
    <submittedName>
        <fullName evidence="2">Virulence factor</fullName>
    </submittedName>
</protein>
<evidence type="ECO:0000256" key="1">
    <source>
        <dbReference type="SAM" id="Phobius"/>
    </source>
</evidence>
<keyword evidence="1" id="KW-0472">Membrane</keyword>
<proteinExistence type="predicted"/>
<keyword evidence="1" id="KW-0812">Transmembrane</keyword>
<organism evidence="2 3">
    <name type="scientific">Burkholderia paludis</name>
    <dbReference type="NCBI Taxonomy" id="1506587"/>
    <lineage>
        <taxon>Bacteria</taxon>
        <taxon>Pseudomonadati</taxon>
        <taxon>Pseudomonadota</taxon>
        <taxon>Betaproteobacteria</taxon>
        <taxon>Burkholderiales</taxon>
        <taxon>Burkholderiaceae</taxon>
        <taxon>Burkholderia</taxon>
        <taxon>Burkholderia cepacia complex</taxon>
    </lineage>
</organism>
<reference evidence="2 3" key="1">
    <citation type="submission" date="2019-09" db="EMBL/GenBank/DDBJ databases">
        <authorList>
            <person name="Depoorter E."/>
        </authorList>
    </citation>
    <scope>NUCLEOTIDE SEQUENCE [LARGE SCALE GENOMIC DNA]</scope>
    <source>
        <strain evidence="2">LMG 30113</strain>
    </source>
</reference>
<dbReference type="Proteomes" id="UP000494330">
    <property type="component" value="Unassembled WGS sequence"/>
</dbReference>
<dbReference type="RefSeq" id="WP_034197788.1">
    <property type="nucleotide sequence ID" value="NZ_CABVQD010000002.1"/>
</dbReference>
<keyword evidence="1" id="KW-1133">Transmembrane helix</keyword>
<sequence length="496" mass="54337">MSTLLSKWPRRIGTVAALLLIAFGVATVSLYYSTHVAGQTLTPGELMKQLFVLPILFIVAVVALSVAFTKSRTPKATPPEAIPAAAVAPAQSKPFRAQVVGLAWLNPLQRRDYPTEWQLLWTLGLVKPNEHDDMVKAEPQKFTTLQPIVGVVDGNNGRETFSGFYEKYVDQLLSLFGEIYVMSPVYFYTVHSKNPKEWRELAGTHIEFAIPDNRLDPEASKKFLVKDFVSMFEIGNPDAPDLWSKDVPPDVHITSGGPNAGFTSLNRALDFLQAHPDQSVWVMNWDAPSFPPKDGQMNENMVLLVLTGPDFKTDREPLAWLGRAAVGNVNDFEKKAGTTRSVEAWKSTIDQAAHNAGVTTTDLHYVIHDAGKGSDAASARLSALSQTLTEVLPEYDYQKQTFNTSALLGEMGAGTALTDVALAIGRANHLGGNTLVAGTTDADHPTAVVVAPPTKLNSVDPKAPWFRARGGGSAFLPWWGKRHDIDYSRYEQGYTF</sequence>
<evidence type="ECO:0000313" key="3">
    <source>
        <dbReference type="Proteomes" id="UP000494330"/>
    </source>
</evidence>
<gene>
    <name evidence="2" type="ORF">BPA30113_00784</name>
</gene>